<dbReference type="InterPro" id="IPR049552">
    <property type="entry name" value="PKS_DH_N"/>
</dbReference>
<dbReference type="Gene3D" id="3.40.366.10">
    <property type="entry name" value="Malonyl-Coenzyme A Acyl Carrier Protein, domain 2"/>
    <property type="match status" value="1"/>
</dbReference>
<dbReference type="InterPro" id="IPR002364">
    <property type="entry name" value="Quin_OxRdtase/zeta-crystal_CS"/>
</dbReference>
<dbReference type="GO" id="GO:0006633">
    <property type="term" value="P:fatty acid biosynthetic process"/>
    <property type="evidence" value="ECO:0007669"/>
    <property type="project" value="UniProtKB-UniPathway"/>
</dbReference>
<evidence type="ECO:0000259" key="13">
    <source>
        <dbReference type="PROSITE" id="PS52019"/>
    </source>
</evidence>
<evidence type="ECO:0000256" key="4">
    <source>
        <dbReference type="ARBA" id="ARBA00022553"/>
    </source>
</evidence>
<dbReference type="InterPro" id="IPR049900">
    <property type="entry name" value="PKS_mFAS_DH"/>
</dbReference>
<feature type="domain" description="Carrier" evidence="11">
    <location>
        <begin position="2409"/>
        <end position="2486"/>
    </location>
</feature>
<dbReference type="SUPFAM" id="SSF55048">
    <property type="entry name" value="Probable ACP-binding domain of malonyl-CoA ACP transacylase"/>
    <property type="match status" value="1"/>
</dbReference>
<evidence type="ECO:0000256" key="2">
    <source>
        <dbReference type="ARBA" id="ARBA00006484"/>
    </source>
</evidence>
<dbReference type="STRING" id="661367.LLO_3179"/>
<dbReference type="eggNOG" id="COG0604">
    <property type="taxonomic scope" value="Bacteria"/>
</dbReference>
<dbReference type="Pfam" id="PF13489">
    <property type="entry name" value="Methyltransf_23"/>
    <property type="match status" value="1"/>
</dbReference>
<dbReference type="InterPro" id="IPR050444">
    <property type="entry name" value="Polyketide_Synthase"/>
</dbReference>
<dbReference type="SMART" id="SM00822">
    <property type="entry name" value="PKS_KR"/>
    <property type="match status" value="1"/>
</dbReference>
<dbReference type="PANTHER" id="PTHR45681">
    <property type="entry name" value="POLYKETIDE SYNTHASE 44-RELATED"/>
    <property type="match status" value="1"/>
</dbReference>
<dbReference type="Gene3D" id="3.10.129.110">
    <property type="entry name" value="Polyketide synthase dehydratase"/>
    <property type="match status" value="1"/>
</dbReference>
<dbReference type="InterPro" id="IPR011032">
    <property type="entry name" value="GroES-like_sf"/>
</dbReference>
<dbReference type="InterPro" id="IPR049551">
    <property type="entry name" value="PKS_DH_C"/>
</dbReference>
<evidence type="ECO:0000313" key="15">
    <source>
        <dbReference type="Proteomes" id="UP000001060"/>
    </source>
</evidence>
<dbReference type="SUPFAM" id="SSF53901">
    <property type="entry name" value="Thiolase-like"/>
    <property type="match status" value="1"/>
</dbReference>
<dbReference type="InterPro" id="IPR020841">
    <property type="entry name" value="PKS_Beta-ketoAc_synthase_dom"/>
</dbReference>
<dbReference type="Pfam" id="PF00109">
    <property type="entry name" value="ketoacyl-synt"/>
    <property type="match status" value="1"/>
</dbReference>
<dbReference type="Pfam" id="PF21089">
    <property type="entry name" value="PKS_DH_N"/>
    <property type="match status" value="1"/>
</dbReference>
<dbReference type="Pfam" id="PF14765">
    <property type="entry name" value="PS-DH"/>
    <property type="match status" value="1"/>
</dbReference>
<dbReference type="PROSITE" id="PS52019">
    <property type="entry name" value="PKS_MFAS_DH"/>
    <property type="match status" value="1"/>
</dbReference>
<organism evidence="14 15">
    <name type="scientific">Legionella longbeachae serogroup 1 (strain NSW150)</name>
    <dbReference type="NCBI Taxonomy" id="661367"/>
    <lineage>
        <taxon>Bacteria</taxon>
        <taxon>Pseudomonadati</taxon>
        <taxon>Pseudomonadota</taxon>
        <taxon>Gammaproteobacteria</taxon>
        <taxon>Legionellales</taxon>
        <taxon>Legionellaceae</taxon>
        <taxon>Legionella</taxon>
    </lineage>
</organism>
<dbReference type="OrthoDB" id="9778690at2"/>
<feature type="domain" description="Ketosynthase family 3 (KS3)" evidence="12">
    <location>
        <begin position="6"/>
        <end position="433"/>
    </location>
</feature>
<keyword evidence="7" id="KW-0511">Multifunctional enzyme</keyword>
<dbReference type="Pfam" id="PF00698">
    <property type="entry name" value="Acyl_transf_1"/>
    <property type="match status" value="1"/>
</dbReference>
<dbReference type="Pfam" id="PF00107">
    <property type="entry name" value="ADH_zinc_N"/>
    <property type="match status" value="1"/>
</dbReference>
<dbReference type="SMART" id="SM00826">
    <property type="entry name" value="PKS_DH"/>
    <property type="match status" value="1"/>
</dbReference>
<sequence length="2534" mass="282861">MRSKRKTEIAIVGMAFRLPGDISTITQLWDALKEGKDLISSIDDHRWPIKNYLHPRKTELGKSYTFSAGVLSKIDEFDACFFNITPREARQMDPQQRILLETTWEALENGCQNVEQLEGSNCAVYVGIGSNEHMFKYINDCSVTYSHMMLGSCMSIAANRISYMFNLRGPSVSIDTACSSSMVALHQACKSIWSGESSTAIVAGVNLLMSPIPFIGFSKASMLSPSGRCKSFDAAADGYVRSEGCVVFFLKPLADAERDGDPIHAVILNTGVNSDGRTRNIAMPSAELQAQLITKIHKEAKIAPEDIVYLEAHGTGTPVGDPIEAQAIGTALGKKRQQKNKNPLLIGSIKSNLGHLEVASGLVGILKTVLSLQNNAIPATLHYNAPNPDIDFTQLHLQVVDQLTDLSPGSSPHIMAVNSFGFGGTNAHVVLQAYPKFSHVVPASSYLSKDPSPLLFSAHDERVLPKMAKQYAQLLRTKPEIHHDLAYTLAHRHNLLNKGLVIDSPTVQELIGTLEQIGDGQEVDSFGATYGHHVEKNARVALVYSGNGSQWQEMGCKLFACNPLFRETIEEVDSLLPKQMGFSIKEELLNTQKSARYLTTEIAQPCLFALQVALTRCLMAKGVKFHAVVGHSVGEVAAAWACGALTLEQACQVIFQRSFWQGKTRGQGKMIALGLNAGEAAQLINELKLSSYLEVCAVNSPKGCTVSGEKSAITQLHNFCVQHNILHWVLDLDYAFHSRQMEPLKSSFLSGVQDIHPNTSSIDFFSTVTGTKLRGKKLDANYWWNNVRQPVQFEQAITQLINDGVKVFLEVGPQPILKRYIEDILRARKVTGAVFTTLKRQGDESLDLKQSIYKVLLSGSNFDKSCLFPVTGKAIPLPAYPWIKEVHRLQPTSENSNQTDLRIEHPLLGWRIRPQEYIWENHLDNHLLSYLADHIVDGTQIMPASGFAEMALAASRLWFGNYHHDVRDIDILAPMVFDVKNCRITRFELQPQEGNFNIKSRNRHSDEAWVVHAVGRVIHEPVVPETEQIDINSFQKDAKSPIEGEVLYTMARSIGLVYEQTFQCISYIWFQEQRALARAVVHPSMLAELEHYCLPPFILDGCFQLLIGILYSQGFTHQAALPVRMGRVRLLAPLPEQIYLYAEILATTKQGIHASFKIIDNSGTLIALIEDCRFKSICFWKQNSAMKMYVNKAHLLSFAAQSYIDFSTLSMISQRVQDIAHENKEERIRHFEEVMPLFDVMIAQFVYQAIKEITANKHTFTLNSLIDDAGIIQSQQPFLKQCLKILVEDNLLLKNQTQEYSFVEPQEQYDAYLVWNALLNSYPNYLPELLIVGRWGLYLTSLLQGKIATDEFLPLLHKSDTFDYFLDSAPSADGIYILAREAIHALAGHWPCERRLRILDIGQSLSSLTIDLLNALPADRTDYLLALGDETACSEAEHHLSKYLFAKTTTFVLDSNFITQKPFSDQVFDIVLVRNCLHEVDNVLHPLTLLRSLLSKNGMLLLIERHSDRLYDMSLGLKPGWWRLNEENEPLSRFYSLPTWGKLLKDAGFQYTEPLLEPGAAEQEGSFIFMAQPASDAKAVIGAEIKEHPIDILVLAPEHKVNEHLTQALEKRKDIADIYSFSNAREMLFSCLEQTIAPFIKKSTRLRLVVLVDNYIEIEEAGTKCNALIDLIKIIENYSWTVTPQLFLVTSNAAPCDINPPFFHNPVQSILWGFGRVLINEHPALDCKLIDLQGDITPELADNFANELFLDDSEDEIILTATARYGVRICTQTPSRLECNSQQEYRLDFERSGSLNHLKWFPIQERNLEEDEVLVKPHATGLNFRDLMYTMGFVPDEAVQYGFLGATLGMEFAGEILATGKMVSNFKVGDRVMGFAPASFSTETITKAHAIAHLPSQWDYATAAGIPIAFFTAYYALYHLAHLQPGERILIHGAAGGVGLAAIQLARHAGAEIYTTAGSALKRDFLRLLGVTNIFDSRSLAYADQIMQETAGEGVDVILNCLAGEAINANLSILKPFGRFLELGKRDFYVNSKIGLRPFKNNIAYFGIDADQLIIKNPRLCSQLFGNILDLFKQNILSPLPYRQFDNKNIHDAFRYMQQSKHIGKIVVNFKEKPDDYFFNSQSLSSLSLCSHSAYLITGGLSGFGLKTAQYLAKKGARHLILVGRQGAVKEEAQPAIASLTEQGVNVDIRALDVSDPVKIQQLIDSLQNNKILLKGIIHAATVYEDAFIKNLDAQKINNVFAAKVKGAWNLHQSTRDLSLDFFVVYSSVTTLFGNPGQGNYVAANCYLEKLIAMRRAQGLSGLFIAWGPIYDAGYLARNEKLRSVLMTQLGGQILTSENALNMLEQLILNNEIGVAIADLNLRKMQSTFPKMNAPKYSNLLAVEQNQNSKYKEQSADIHELLAGKSTQEALELVGNMLAEDIARILRLPKEKIDRKESLLNIGMDSLVGAELSNAIEQRFNIPLPMMTLSQGLSLETLTERIVSQLGNSNENIAENEASILRVLHEASLHGEIISVKEAMELEKESRMIESTVE</sequence>
<dbReference type="Pfam" id="PF08240">
    <property type="entry name" value="ADH_N"/>
    <property type="match status" value="1"/>
</dbReference>
<dbReference type="InterPro" id="IPR013968">
    <property type="entry name" value="PKS_KR"/>
</dbReference>
<dbReference type="GO" id="GO:0004315">
    <property type="term" value="F:3-oxoacyl-[acyl-carrier-protein] synthase activity"/>
    <property type="evidence" value="ECO:0007669"/>
    <property type="project" value="InterPro"/>
</dbReference>
<dbReference type="SUPFAM" id="SSF53335">
    <property type="entry name" value="S-adenosyl-L-methionine-dependent methyltransferases"/>
    <property type="match status" value="1"/>
</dbReference>
<dbReference type="KEGG" id="llo:LLO_3179"/>
<dbReference type="GeneID" id="40927363"/>
<dbReference type="SUPFAM" id="SSF50129">
    <property type="entry name" value="GroES-like"/>
    <property type="match status" value="1"/>
</dbReference>
<dbReference type="Gene3D" id="3.90.180.10">
    <property type="entry name" value="Medium-chain alcohol dehydrogenases, catalytic domain"/>
    <property type="match status" value="1"/>
</dbReference>
<dbReference type="Pfam" id="PF00550">
    <property type="entry name" value="PP-binding"/>
    <property type="match status" value="1"/>
</dbReference>
<feature type="active site" description="Proton donor; for dehydratase activity" evidence="10">
    <location>
        <position position="1100"/>
    </location>
</feature>
<dbReference type="InterPro" id="IPR013154">
    <property type="entry name" value="ADH-like_N"/>
</dbReference>
<evidence type="ECO:0000256" key="3">
    <source>
        <dbReference type="ARBA" id="ARBA00022450"/>
    </source>
</evidence>
<dbReference type="Gene3D" id="1.10.1200.10">
    <property type="entry name" value="ACP-like"/>
    <property type="match status" value="1"/>
</dbReference>
<dbReference type="CDD" id="cd00833">
    <property type="entry name" value="PKS"/>
    <property type="match status" value="1"/>
</dbReference>
<dbReference type="Gene3D" id="3.40.47.10">
    <property type="match status" value="1"/>
</dbReference>
<dbReference type="PANTHER" id="PTHR45681:SF6">
    <property type="entry name" value="POLYKETIDE SYNTHASE 37"/>
    <property type="match status" value="1"/>
</dbReference>
<dbReference type="InterPro" id="IPR016035">
    <property type="entry name" value="Acyl_Trfase/lysoPLipase"/>
</dbReference>
<dbReference type="PROSITE" id="PS00606">
    <property type="entry name" value="KS3_1"/>
    <property type="match status" value="1"/>
</dbReference>
<dbReference type="InterPro" id="IPR029063">
    <property type="entry name" value="SAM-dependent_MTases_sf"/>
</dbReference>
<dbReference type="Pfam" id="PF08659">
    <property type="entry name" value="KR"/>
    <property type="match status" value="1"/>
</dbReference>
<reference evidence="14 15" key="1">
    <citation type="journal article" date="2010" name="PLoS Genet.">
        <title>Analysis of the Legionella longbeachae genome and transcriptome uncovers unique strategies to cause Legionnaires' disease.</title>
        <authorList>
            <person name="Cazalet C."/>
            <person name="Gomez-Valero L."/>
            <person name="Rusniok C."/>
            <person name="Lomma M."/>
            <person name="Dervins-Ravault D."/>
            <person name="Newton H."/>
            <person name="Sansom F."/>
            <person name="Jarraud S."/>
            <person name="Zidane N."/>
            <person name="Ma L."/>
            <person name="Bouchier C."/>
            <person name="Etienne J."/>
            <person name="Hartland E."/>
            <person name="Buchrieser C."/>
        </authorList>
    </citation>
    <scope>NUCLEOTIDE SEQUENCE [LARGE SCALE GENOMIC DNA]</scope>
    <source>
        <strain evidence="14 15">NSW150</strain>
    </source>
</reference>
<feature type="region of interest" description="C-terminal hotdog fold" evidence="10">
    <location>
        <begin position="1039"/>
        <end position="1183"/>
    </location>
</feature>
<comment type="function">
    <text evidence="9">Involved in production of the polyketide antibiotic thailandamide.</text>
</comment>
<dbReference type="SMART" id="SM00823">
    <property type="entry name" value="PKS_PP"/>
    <property type="match status" value="1"/>
</dbReference>
<dbReference type="InterPro" id="IPR032821">
    <property type="entry name" value="PKS_assoc"/>
</dbReference>
<evidence type="ECO:0000313" key="14">
    <source>
        <dbReference type="EMBL" id="CBJ13634.1"/>
    </source>
</evidence>
<dbReference type="PROSITE" id="PS52004">
    <property type="entry name" value="KS3_2"/>
    <property type="match status" value="1"/>
</dbReference>
<dbReference type="InterPro" id="IPR014030">
    <property type="entry name" value="Ketoacyl_synth_N"/>
</dbReference>
<dbReference type="InterPro" id="IPR036291">
    <property type="entry name" value="NAD(P)-bd_dom_sf"/>
</dbReference>
<dbReference type="eggNOG" id="COG3321">
    <property type="taxonomic scope" value="Bacteria"/>
</dbReference>
<dbReference type="SUPFAM" id="SSF51735">
    <property type="entry name" value="NAD(P)-binding Rossmann-fold domains"/>
    <property type="match status" value="3"/>
</dbReference>
<dbReference type="PROSITE" id="PS50075">
    <property type="entry name" value="CARRIER"/>
    <property type="match status" value="1"/>
</dbReference>
<keyword evidence="8" id="KW-0012">Acyltransferase</keyword>
<dbReference type="InterPro" id="IPR020807">
    <property type="entry name" value="PKS_DH"/>
</dbReference>
<keyword evidence="5" id="KW-0808">Transferase</keyword>
<dbReference type="HOGENOM" id="CLU_000022_31_5_6"/>
<dbReference type="GO" id="GO:0008270">
    <property type="term" value="F:zinc ion binding"/>
    <property type="evidence" value="ECO:0007669"/>
    <property type="project" value="InterPro"/>
</dbReference>
<dbReference type="Pfam" id="PF16197">
    <property type="entry name" value="KAsynt_C_assoc"/>
    <property type="match status" value="1"/>
</dbReference>
<keyword evidence="6" id="KW-0521">NADP</keyword>
<dbReference type="Gene3D" id="3.40.50.150">
    <property type="entry name" value="Vaccinia Virus protein VP39"/>
    <property type="match status" value="1"/>
</dbReference>
<evidence type="ECO:0000256" key="5">
    <source>
        <dbReference type="ARBA" id="ARBA00022679"/>
    </source>
</evidence>
<dbReference type="InterPro" id="IPR016036">
    <property type="entry name" value="Malonyl_transacylase_ACP-bd"/>
</dbReference>
<protein>
    <submittedName>
        <fullName evidence="14">Putative type I polyketide synthase WcbR</fullName>
    </submittedName>
</protein>
<dbReference type="SMART" id="SM00829">
    <property type="entry name" value="PKS_ER"/>
    <property type="match status" value="1"/>
</dbReference>
<evidence type="ECO:0000259" key="11">
    <source>
        <dbReference type="PROSITE" id="PS50075"/>
    </source>
</evidence>
<evidence type="ECO:0000259" key="12">
    <source>
        <dbReference type="PROSITE" id="PS52004"/>
    </source>
</evidence>
<evidence type="ECO:0000256" key="7">
    <source>
        <dbReference type="ARBA" id="ARBA00023268"/>
    </source>
</evidence>
<dbReference type="SUPFAM" id="SSF52151">
    <property type="entry name" value="FabD/lysophospholipase-like"/>
    <property type="match status" value="1"/>
</dbReference>
<dbReference type="InterPro" id="IPR018201">
    <property type="entry name" value="Ketoacyl_synth_AS"/>
</dbReference>
<evidence type="ECO:0000256" key="8">
    <source>
        <dbReference type="ARBA" id="ARBA00023315"/>
    </source>
</evidence>
<dbReference type="PROSITE" id="PS01162">
    <property type="entry name" value="QOR_ZETA_CRYSTAL"/>
    <property type="match status" value="1"/>
</dbReference>
<dbReference type="InterPro" id="IPR016039">
    <property type="entry name" value="Thiolase-like"/>
</dbReference>
<feature type="region of interest" description="N-terminal hotdog fold" evidence="10">
    <location>
        <begin position="905"/>
        <end position="1024"/>
    </location>
</feature>
<dbReference type="InterPro" id="IPR014043">
    <property type="entry name" value="Acyl_transferase_dom"/>
</dbReference>
<proteinExistence type="inferred from homology"/>
<feature type="domain" description="PKS/mFAS DH" evidence="13">
    <location>
        <begin position="905"/>
        <end position="1183"/>
    </location>
</feature>
<dbReference type="InterPro" id="IPR057326">
    <property type="entry name" value="KR_dom"/>
</dbReference>
<dbReference type="InterPro" id="IPR009081">
    <property type="entry name" value="PP-bd_ACP"/>
</dbReference>
<comment type="pathway">
    <text evidence="1">Lipid metabolism; fatty acid biosynthesis.</text>
</comment>
<dbReference type="GO" id="GO:0016491">
    <property type="term" value="F:oxidoreductase activity"/>
    <property type="evidence" value="ECO:0007669"/>
    <property type="project" value="InterPro"/>
</dbReference>
<dbReference type="InterPro" id="IPR014031">
    <property type="entry name" value="Ketoacyl_synth_C"/>
</dbReference>
<dbReference type="SMART" id="SM00827">
    <property type="entry name" value="PKS_AT"/>
    <property type="match status" value="1"/>
</dbReference>
<dbReference type="SUPFAM" id="SSF47336">
    <property type="entry name" value="ACP-like"/>
    <property type="match status" value="1"/>
</dbReference>
<evidence type="ECO:0000256" key="10">
    <source>
        <dbReference type="PROSITE-ProRule" id="PRU01363"/>
    </source>
</evidence>
<dbReference type="UniPathway" id="UPA00094"/>
<dbReference type="InterPro" id="IPR020843">
    <property type="entry name" value="ER"/>
</dbReference>
<comment type="similarity">
    <text evidence="2">Belongs to the short-chain dehydrogenases/reductases (SDR) family.</text>
</comment>
<name>D3HME5_LEGLN</name>
<dbReference type="InterPro" id="IPR001227">
    <property type="entry name" value="Ac_transferase_dom_sf"/>
</dbReference>
<dbReference type="Gene3D" id="3.30.70.3290">
    <property type="match status" value="1"/>
</dbReference>
<dbReference type="FunFam" id="3.40.50.720:FF:000209">
    <property type="entry name" value="Polyketide synthase Pks12"/>
    <property type="match status" value="1"/>
</dbReference>
<dbReference type="InterPro" id="IPR013149">
    <property type="entry name" value="ADH-like_C"/>
</dbReference>
<evidence type="ECO:0000256" key="9">
    <source>
        <dbReference type="ARBA" id="ARBA00054155"/>
    </source>
</evidence>
<dbReference type="Proteomes" id="UP000001060">
    <property type="component" value="Chromosome"/>
</dbReference>
<dbReference type="RefSeq" id="WP_003634426.1">
    <property type="nucleotide sequence ID" value="NC_013861.1"/>
</dbReference>
<dbReference type="CDD" id="cd05195">
    <property type="entry name" value="enoyl_red"/>
    <property type="match status" value="1"/>
</dbReference>
<feature type="active site" description="Proton acceptor; for dehydratase activity" evidence="10">
    <location>
        <position position="934"/>
    </location>
</feature>
<accession>D3HME5</accession>
<dbReference type="SMART" id="SM00825">
    <property type="entry name" value="PKS_KS"/>
    <property type="match status" value="1"/>
</dbReference>
<evidence type="ECO:0000256" key="1">
    <source>
        <dbReference type="ARBA" id="ARBA00005194"/>
    </source>
</evidence>
<dbReference type="EMBL" id="FN650140">
    <property type="protein sequence ID" value="CBJ13634.1"/>
    <property type="molecule type" value="Genomic_DNA"/>
</dbReference>
<gene>
    <name evidence="14" type="primary">rkpA</name>
    <name evidence="14" type="ordered locus">LLO_3179</name>
</gene>
<dbReference type="InterPro" id="IPR020806">
    <property type="entry name" value="PKS_PP-bd"/>
</dbReference>
<dbReference type="Pfam" id="PF02801">
    <property type="entry name" value="Ketoacyl-synt_C"/>
    <property type="match status" value="1"/>
</dbReference>
<dbReference type="GO" id="GO:0031177">
    <property type="term" value="F:phosphopantetheine binding"/>
    <property type="evidence" value="ECO:0007669"/>
    <property type="project" value="InterPro"/>
</dbReference>
<keyword evidence="3" id="KW-0596">Phosphopantetheine</keyword>
<dbReference type="Gene3D" id="3.40.50.720">
    <property type="entry name" value="NAD(P)-binding Rossmann-like Domain"/>
    <property type="match status" value="3"/>
</dbReference>
<dbReference type="FunFam" id="3.40.47.10:FF:000019">
    <property type="entry name" value="Polyketide synthase type I"/>
    <property type="match status" value="1"/>
</dbReference>
<keyword evidence="4" id="KW-0597">Phosphoprotein</keyword>
<dbReference type="InterPro" id="IPR042104">
    <property type="entry name" value="PKS_dehydratase_sf"/>
</dbReference>
<dbReference type="InterPro" id="IPR036736">
    <property type="entry name" value="ACP-like_sf"/>
</dbReference>
<evidence type="ECO:0000256" key="6">
    <source>
        <dbReference type="ARBA" id="ARBA00022857"/>
    </source>
</evidence>
<keyword evidence="15" id="KW-1185">Reference proteome</keyword>